<feature type="compositionally biased region" description="Gly residues" evidence="1">
    <location>
        <begin position="64"/>
        <end position="77"/>
    </location>
</feature>
<proteinExistence type="predicted"/>
<feature type="compositionally biased region" description="Low complexity" evidence="1">
    <location>
        <begin position="32"/>
        <end position="63"/>
    </location>
</feature>
<gene>
    <name evidence="2" type="ORF">AVDCRST_MAG01-01-4444</name>
</gene>
<dbReference type="AlphaFoldDB" id="A0A6J4QPJ9"/>
<feature type="non-terminal residue" evidence="2">
    <location>
        <position position="1"/>
    </location>
</feature>
<protein>
    <submittedName>
        <fullName evidence="2">Uncharacterized protein</fullName>
    </submittedName>
</protein>
<reference evidence="2" key="1">
    <citation type="submission" date="2020-02" db="EMBL/GenBank/DDBJ databases">
        <authorList>
            <person name="Meier V. D."/>
        </authorList>
    </citation>
    <scope>NUCLEOTIDE SEQUENCE</scope>
    <source>
        <strain evidence="2">AVDCRST_MAG01</strain>
    </source>
</reference>
<evidence type="ECO:0000313" key="2">
    <source>
        <dbReference type="EMBL" id="CAA9449772.1"/>
    </source>
</evidence>
<sequence length="77" mass="7439">CESPATAAGSARWRTASPYGGTAAPRRFGAHGAATSTPCPTSTPTPAAGCSRSPSGGRWRGSPKGPGRGAGATGRLG</sequence>
<evidence type="ECO:0000256" key="1">
    <source>
        <dbReference type="SAM" id="MobiDB-lite"/>
    </source>
</evidence>
<feature type="region of interest" description="Disordered" evidence="1">
    <location>
        <begin position="1"/>
        <end position="77"/>
    </location>
</feature>
<dbReference type="EMBL" id="CADCUW010000576">
    <property type="protein sequence ID" value="CAA9449772.1"/>
    <property type="molecule type" value="Genomic_DNA"/>
</dbReference>
<name>A0A6J4QPJ9_9ACTN</name>
<organism evidence="2">
    <name type="scientific">uncultured Rubrobacteraceae bacterium</name>
    <dbReference type="NCBI Taxonomy" id="349277"/>
    <lineage>
        <taxon>Bacteria</taxon>
        <taxon>Bacillati</taxon>
        <taxon>Actinomycetota</taxon>
        <taxon>Rubrobacteria</taxon>
        <taxon>Rubrobacterales</taxon>
        <taxon>Rubrobacteraceae</taxon>
        <taxon>environmental samples</taxon>
    </lineage>
</organism>
<feature type="non-terminal residue" evidence="2">
    <location>
        <position position="77"/>
    </location>
</feature>
<accession>A0A6J4QPJ9</accession>